<dbReference type="SUPFAM" id="SSF48726">
    <property type="entry name" value="Immunoglobulin"/>
    <property type="match status" value="2"/>
</dbReference>
<keyword evidence="8" id="KW-1185">Reference proteome</keyword>
<dbReference type="Pfam" id="PF13927">
    <property type="entry name" value="Ig_3"/>
    <property type="match status" value="1"/>
</dbReference>
<dbReference type="PROSITE" id="PS00290">
    <property type="entry name" value="IG_MHC"/>
    <property type="match status" value="1"/>
</dbReference>
<evidence type="ECO:0000256" key="5">
    <source>
        <dbReference type="ARBA" id="ARBA00023319"/>
    </source>
</evidence>
<comment type="subcellular location">
    <subcellularLocation>
        <location evidence="1">Membrane</location>
        <topology evidence="1">Single-pass type I membrane protein</topology>
    </subcellularLocation>
</comment>
<evidence type="ECO:0000259" key="6">
    <source>
        <dbReference type="PROSITE" id="PS50835"/>
    </source>
</evidence>
<reference evidence="7" key="1">
    <citation type="submission" date="2020-11" db="EMBL/GenBank/DDBJ databases">
        <authorList>
            <person name="Tran Van P."/>
        </authorList>
    </citation>
    <scope>NUCLEOTIDE SEQUENCE</scope>
</reference>
<evidence type="ECO:0000256" key="3">
    <source>
        <dbReference type="ARBA" id="ARBA00023157"/>
    </source>
</evidence>
<dbReference type="InterPro" id="IPR003598">
    <property type="entry name" value="Ig_sub2"/>
</dbReference>
<sequence length="456" mass="50854">PPKYLTINGSKALEVQNPLHSSGSHSTNIFIAEAKEGEKIVLICSASPSKPVPKIKWFRKNTELLADASKTLVNKTLVNNRHILYTIDSFLTLYPKNEEEYRCVAEHPGLSKTLRARILINIFRAPNVPVIDGYKNGDIVSFNEKLTLKCSSTNGYPPPSVIWLRNGLEIDRSQTVTARHDVINTLTFIVTAAENLAQYTCQATNLMTPIPLTQTITLILPAKISIVGPNEVPLIETKDFTCRIGRRGGGKLWFNLWFVDDIEITSTDEHMDVIKKDNNSWIVSSNLTYTITRKEPNTIRFKCIGYTSAMKEESVSAVHKVNVILLMHRNAPDLPTLLGIKDSWVSVVAGNLLKCKCVSYSGNPRPHLIWLNQYNREVRLPVIPISAISSLTGSGVSSELVIRAEPQDNGHTFKCRVLHPALDKPYEISFKLTAAIEVIDLLIHSFLDDFGVQSVT</sequence>
<feature type="domain" description="Ig-like" evidence="6">
    <location>
        <begin position="335"/>
        <end position="429"/>
    </location>
</feature>
<dbReference type="AlphaFoldDB" id="A0A7R9LTQ0"/>
<feature type="domain" description="Ig-like" evidence="6">
    <location>
        <begin position="2"/>
        <end position="115"/>
    </location>
</feature>
<dbReference type="Pfam" id="PF08205">
    <property type="entry name" value="C2-set_2"/>
    <property type="match status" value="2"/>
</dbReference>
<evidence type="ECO:0000256" key="4">
    <source>
        <dbReference type="ARBA" id="ARBA00023180"/>
    </source>
</evidence>
<dbReference type="SMART" id="SM00408">
    <property type="entry name" value="IGc2"/>
    <property type="match status" value="2"/>
</dbReference>
<dbReference type="EMBL" id="OC917692">
    <property type="protein sequence ID" value="CAD7647746.1"/>
    <property type="molecule type" value="Genomic_DNA"/>
</dbReference>
<feature type="non-terminal residue" evidence="7">
    <location>
        <position position="1"/>
    </location>
</feature>
<name>A0A7R9LTQ0_9ACAR</name>
<evidence type="ECO:0000313" key="7">
    <source>
        <dbReference type="EMBL" id="CAD7647746.1"/>
    </source>
</evidence>
<organism evidence="7">
    <name type="scientific">Oppiella nova</name>
    <dbReference type="NCBI Taxonomy" id="334625"/>
    <lineage>
        <taxon>Eukaryota</taxon>
        <taxon>Metazoa</taxon>
        <taxon>Ecdysozoa</taxon>
        <taxon>Arthropoda</taxon>
        <taxon>Chelicerata</taxon>
        <taxon>Arachnida</taxon>
        <taxon>Acari</taxon>
        <taxon>Acariformes</taxon>
        <taxon>Sarcoptiformes</taxon>
        <taxon>Oribatida</taxon>
        <taxon>Brachypylina</taxon>
        <taxon>Oppioidea</taxon>
        <taxon>Oppiidae</taxon>
        <taxon>Oppiella</taxon>
    </lineage>
</organism>
<feature type="domain" description="Ig-like" evidence="6">
    <location>
        <begin position="126"/>
        <end position="217"/>
    </location>
</feature>
<dbReference type="InterPro" id="IPR036179">
    <property type="entry name" value="Ig-like_dom_sf"/>
</dbReference>
<dbReference type="InterPro" id="IPR051275">
    <property type="entry name" value="Cell_adhesion_signaling"/>
</dbReference>
<protein>
    <recommendedName>
        <fullName evidence="6">Ig-like domain-containing protein</fullName>
    </recommendedName>
</protein>
<dbReference type="GO" id="GO:0005911">
    <property type="term" value="C:cell-cell junction"/>
    <property type="evidence" value="ECO:0007669"/>
    <property type="project" value="TreeGrafter"/>
</dbReference>
<dbReference type="OrthoDB" id="6505091at2759"/>
<dbReference type="GO" id="GO:0005886">
    <property type="term" value="C:plasma membrane"/>
    <property type="evidence" value="ECO:0007669"/>
    <property type="project" value="TreeGrafter"/>
</dbReference>
<keyword evidence="3" id="KW-1015">Disulfide bond</keyword>
<keyword evidence="5" id="KW-0393">Immunoglobulin domain</keyword>
<dbReference type="GO" id="GO:0098609">
    <property type="term" value="P:cell-cell adhesion"/>
    <property type="evidence" value="ECO:0007669"/>
    <property type="project" value="TreeGrafter"/>
</dbReference>
<dbReference type="GO" id="GO:0050839">
    <property type="term" value="F:cell adhesion molecule binding"/>
    <property type="evidence" value="ECO:0007669"/>
    <property type="project" value="TreeGrafter"/>
</dbReference>
<accession>A0A7R9LTQ0</accession>
<dbReference type="CDD" id="cd00096">
    <property type="entry name" value="Ig"/>
    <property type="match status" value="1"/>
</dbReference>
<evidence type="ECO:0000256" key="2">
    <source>
        <dbReference type="ARBA" id="ARBA00023136"/>
    </source>
</evidence>
<dbReference type="InterPro" id="IPR013162">
    <property type="entry name" value="CD80_C2-set"/>
</dbReference>
<dbReference type="Proteomes" id="UP000728032">
    <property type="component" value="Unassembled WGS sequence"/>
</dbReference>
<dbReference type="PANTHER" id="PTHR11640:SF136">
    <property type="entry name" value="NEPHRIN"/>
    <property type="match status" value="1"/>
</dbReference>
<feature type="non-terminal residue" evidence="7">
    <location>
        <position position="456"/>
    </location>
</feature>
<dbReference type="Gene3D" id="2.60.40.10">
    <property type="entry name" value="Immunoglobulins"/>
    <property type="match status" value="3"/>
</dbReference>
<proteinExistence type="predicted"/>
<dbReference type="InterPro" id="IPR007110">
    <property type="entry name" value="Ig-like_dom"/>
</dbReference>
<evidence type="ECO:0000256" key="1">
    <source>
        <dbReference type="ARBA" id="ARBA00004479"/>
    </source>
</evidence>
<dbReference type="PANTHER" id="PTHR11640">
    <property type="entry name" value="NEPHRIN"/>
    <property type="match status" value="1"/>
</dbReference>
<dbReference type="EMBL" id="CAJPVJ010002867">
    <property type="protein sequence ID" value="CAG2166889.1"/>
    <property type="molecule type" value="Genomic_DNA"/>
</dbReference>
<dbReference type="InterPro" id="IPR003006">
    <property type="entry name" value="Ig/MHC_CS"/>
</dbReference>
<dbReference type="InterPro" id="IPR013783">
    <property type="entry name" value="Ig-like_fold"/>
</dbReference>
<dbReference type="PROSITE" id="PS50835">
    <property type="entry name" value="IG_LIKE"/>
    <property type="match status" value="3"/>
</dbReference>
<dbReference type="SMART" id="SM00409">
    <property type="entry name" value="IG"/>
    <property type="match status" value="2"/>
</dbReference>
<dbReference type="InterPro" id="IPR003599">
    <property type="entry name" value="Ig_sub"/>
</dbReference>
<keyword evidence="4" id="KW-0325">Glycoprotein</keyword>
<gene>
    <name evidence="7" type="ORF">ONB1V03_LOCUS6404</name>
</gene>
<keyword evidence="2" id="KW-0472">Membrane</keyword>
<evidence type="ECO:0000313" key="8">
    <source>
        <dbReference type="Proteomes" id="UP000728032"/>
    </source>
</evidence>